<protein>
    <recommendedName>
        <fullName evidence="5">Histidine phosphatase family protein</fullName>
    </recommendedName>
</protein>
<gene>
    <name evidence="1" type="ORF">CU635_10990</name>
    <name evidence="2" type="ORF">CVD25_10210</name>
</gene>
<reference evidence="1 3" key="1">
    <citation type="submission" date="2017-11" db="EMBL/GenBank/DDBJ databases">
        <title>Comparitive Functional Genomics of Dry Heat Resistant strains isolated from the Viking Spacecraft.</title>
        <authorList>
            <person name="Seuylemezian A."/>
            <person name="Cooper K."/>
            <person name="Vaishampayan P."/>
        </authorList>
    </citation>
    <scope>NUCLEOTIDE SEQUENCE [LARGE SCALE GENOMIC DNA]</scope>
    <source>
        <strain evidence="1 3">M4.6</strain>
    </source>
</reference>
<dbReference type="AlphaFoldDB" id="A0A2N5GMD2"/>
<dbReference type="InterPro" id="IPR029033">
    <property type="entry name" value="His_PPase_superfam"/>
</dbReference>
<dbReference type="EMBL" id="PGVA01000024">
    <property type="protein sequence ID" value="PLR82991.1"/>
    <property type="molecule type" value="Genomic_DNA"/>
</dbReference>
<dbReference type="CDD" id="cd07040">
    <property type="entry name" value="HP"/>
    <property type="match status" value="1"/>
</dbReference>
<evidence type="ECO:0008006" key="5">
    <source>
        <dbReference type="Google" id="ProtNLM"/>
    </source>
</evidence>
<comment type="caution">
    <text evidence="1">The sequence shown here is derived from an EMBL/GenBank/DDBJ whole genome shotgun (WGS) entry which is preliminary data.</text>
</comment>
<dbReference type="Proteomes" id="UP000234951">
    <property type="component" value="Unassembled WGS sequence"/>
</dbReference>
<name>A0A2N5GMD2_9BACI</name>
<dbReference type="OrthoDB" id="6382410at2"/>
<dbReference type="Gene3D" id="3.40.50.1240">
    <property type="entry name" value="Phosphoglycerate mutase-like"/>
    <property type="match status" value="1"/>
</dbReference>
<proteinExistence type="predicted"/>
<dbReference type="EMBL" id="PGVD01000028">
    <property type="protein sequence ID" value="PLR97005.1"/>
    <property type="molecule type" value="Genomic_DNA"/>
</dbReference>
<reference evidence="2 4" key="2">
    <citation type="submission" date="2017-12" db="EMBL/GenBank/DDBJ databases">
        <title>Comparative Functional Genomics of Dry Heat Resistant strains isolated from the Viking Spacecraft.</title>
        <authorList>
            <person name="Seuylemezian A."/>
            <person name="Cooper K."/>
            <person name="Vaishampayan P."/>
        </authorList>
    </citation>
    <scope>NUCLEOTIDE SEQUENCE [LARGE SCALE GENOMIC DNA]</scope>
    <source>
        <strain evidence="2 4">ATCC 29669</strain>
    </source>
</reference>
<evidence type="ECO:0000313" key="4">
    <source>
        <dbReference type="Proteomes" id="UP000235114"/>
    </source>
</evidence>
<sequence>MTVYVHFVRHEEVASHQGDVPITEAGLASAEEHGRQMAEWITESERVFFLHTITKRTRQTAEQLRKGVVRKLKDVNNRTVSIVDPFNENAIRNPDIFLGGLRVELVSSYEALSEQITCLGIEEGLLPTLPFWPPFMTSSDRIGYWLHLDNPPGENAEAVARRLMAYALSLSFIPHKETSRYFCVTHSPVLRAFLKKYLLKEDLGEPDYCESINLSFSKGICSIRYREYHTNITMDLEE</sequence>
<keyword evidence="4" id="KW-1185">Reference proteome</keyword>
<dbReference type="RefSeq" id="WP_101577406.1">
    <property type="nucleotide sequence ID" value="NZ_PGVA01000024.1"/>
</dbReference>
<evidence type="ECO:0000313" key="2">
    <source>
        <dbReference type="EMBL" id="PLR97005.1"/>
    </source>
</evidence>
<evidence type="ECO:0000313" key="3">
    <source>
        <dbReference type="Proteomes" id="UP000234951"/>
    </source>
</evidence>
<accession>A0A2N5GMD2</accession>
<evidence type="ECO:0000313" key="1">
    <source>
        <dbReference type="EMBL" id="PLR82991.1"/>
    </source>
</evidence>
<dbReference type="Proteomes" id="UP000235114">
    <property type="component" value="Unassembled WGS sequence"/>
</dbReference>
<organism evidence="1 3">
    <name type="scientific">Bacillus canaveralius</name>
    <dbReference type="NCBI Taxonomy" id="1403243"/>
    <lineage>
        <taxon>Bacteria</taxon>
        <taxon>Bacillati</taxon>
        <taxon>Bacillota</taxon>
        <taxon>Bacilli</taxon>
        <taxon>Bacillales</taxon>
        <taxon>Bacillaceae</taxon>
        <taxon>Bacillus</taxon>
    </lineage>
</organism>
<dbReference type="SUPFAM" id="SSF53254">
    <property type="entry name" value="Phosphoglycerate mutase-like"/>
    <property type="match status" value="1"/>
</dbReference>